<reference evidence="4 5" key="1">
    <citation type="submission" date="2019-03" db="EMBL/GenBank/DDBJ databases">
        <title>Genomic Encyclopedia of Type Strains, Phase IV (KMG-IV): sequencing the most valuable type-strain genomes for metagenomic binning, comparative biology and taxonomic classification.</title>
        <authorList>
            <person name="Goeker M."/>
        </authorList>
    </citation>
    <scope>NUCLEOTIDE SEQUENCE [LARGE SCALE GENOMIC DNA]</scope>
    <source>
        <strain evidence="4 5">DSM 12121</strain>
    </source>
</reference>
<dbReference type="InterPro" id="IPR000073">
    <property type="entry name" value="AB_hydrolase_1"/>
</dbReference>
<dbReference type="GO" id="GO:0016020">
    <property type="term" value="C:membrane"/>
    <property type="evidence" value="ECO:0007669"/>
    <property type="project" value="TreeGrafter"/>
</dbReference>
<dbReference type="Proteomes" id="UP000295129">
    <property type="component" value="Unassembled WGS sequence"/>
</dbReference>
<keyword evidence="2" id="KW-0378">Hydrolase</keyword>
<dbReference type="PANTHER" id="PTHR43798">
    <property type="entry name" value="MONOACYLGLYCEROL LIPASE"/>
    <property type="match status" value="1"/>
</dbReference>
<comment type="caution">
    <text evidence="4">The sequence shown here is derived from an EMBL/GenBank/DDBJ whole genome shotgun (WGS) entry which is preliminary data.</text>
</comment>
<dbReference type="GO" id="GO:0016787">
    <property type="term" value="F:hydrolase activity"/>
    <property type="evidence" value="ECO:0007669"/>
    <property type="project" value="UniProtKB-KW"/>
</dbReference>
<dbReference type="EMBL" id="SNVV01000001">
    <property type="protein sequence ID" value="TDN56643.1"/>
    <property type="molecule type" value="Genomic_DNA"/>
</dbReference>
<dbReference type="AlphaFoldDB" id="A0A4R6EFR2"/>
<dbReference type="PRINTS" id="PR00111">
    <property type="entry name" value="ABHYDROLASE"/>
</dbReference>
<evidence type="ECO:0000313" key="4">
    <source>
        <dbReference type="EMBL" id="TDN56643.1"/>
    </source>
</evidence>
<dbReference type="InterPro" id="IPR050266">
    <property type="entry name" value="AB_hydrolase_sf"/>
</dbReference>
<evidence type="ECO:0000313" key="5">
    <source>
        <dbReference type="Proteomes" id="UP000295129"/>
    </source>
</evidence>
<sequence>MPGMKPSRSQFLAVRGLRYHVREWGEEGAPKLFMLHGWMDASASFQFIVDALASDWHVIAPDWRGFGASGWGGGDVYWFPDYFADLDVLLHHFQPDGRVRLLGHSMGGNVALMYAGIRPGRVERIVALDAFGLADRPAEDAPGRYEKWLAELGAPVSFRSYPDRAALAERLLHNDSRLSPERAAWLAEHVGVEEGEGGFRMAGDPVHRRVNPVLYRRAEAEACWRRCSAPVLMVEPLEPELRRRIGVDDEQHQAALRCFRDLRLERIPDAGHNLHHHQAETVARIAEAFLLS</sequence>
<dbReference type="PANTHER" id="PTHR43798:SF14">
    <property type="entry name" value="SERINE HYDROLASE-LIKE PROTEIN DDB_G0286239"/>
    <property type="match status" value="1"/>
</dbReference>
<dbReference type="SUPFAM" id="SSF53474">
    <property type="entry name" value="alpha/beta-Hydrolases"/>
    <property type="match status" value="1"/>
</dbReference>
<organism evidence="4 5">
    <name type="scientific">Azoarcus indigens</name>
    <dbReference type="NCBI Taxonomy" id="29545"/>
    <lineage>
        <taxon>Bacteria</taxon>
        <taxon>Pseudomonadati</taxon>
        <taxon>Pseudomonadota</taxon>
        <taxon>Betaproteobacteria</taxon>
        <taxon>Rhodocyclales</taxon>
        <taxon>Zoogloeaceae</taxon>
        <taxon>Azoarcus</taxon>
    </lineage>
</organism>
<name>A0A4R6EFR2_9RHOO</name>
<accession>A0A4R6EFR2</accession>
<dbReference type="InterPro" id="IPR029058">
    <property type="entry name" value="AB_hydrolase_fold"/>
</dbReference>
<feature type="domain" description="AB hydrolase-1" evidence="3">
    <location>
        <begin position="32"/>
        <end position="172"/>
    </location>
</feature>
<evidence type="ECO:0000256" key="1">
    <source>
        <dbReference type="ARBA" id="ARBA00008645"/>
    </source>
</evidence>
<comment type="similarity">
    <text evidence="1">Belongs to the AB hydrolase superfamily.</text>
</comment>
<dbReference type="Pfam" id="PF00561">
    <property type="entry name" value="Abhydrolase_1"/>
    <property type="match status" value="1"/>
</dbReference>
<dbReference type="Gene3D" id="3.40.50.1820">
    <property type="entry name" value="alpha/beta hydrolase"/>
    <property type="match status" value="1"/>
</dbReference>
<gene>
    <name evidence="4" type="ORF">C7389_10120</name>
</gene>
<proteinExistence type="inferred from homology"/>
<protein>
    <submittedName>
        <fullName evidence="4">Pimeloyl-ACP methyl ester carboxylesterase</fullName>
    </submittedName>
</protein>
<evidence type="ECO:0000259" key="3">
    <source>
        <dbReference type="Pfam" id="PF00561"/>
    </source>
</evidence>
<keyword evidence="5" id="KW-1185">Reference proteome</keyword>
<evidence type="ECO:0000256" key="2">
    <source>
        <dbReference type="ARBA" id="ARBA00022801"/>
    </source>
</evidence>